<accession>A0A1H3UHQ6</accession>
<gene>
    <name evidence="1" type="ORF">SAMN05421684_7353</name>
</gene>
<dbReference type="EMBL" id="FNQB01000004">
    <property type="protein sequence ID" value="SDZ61980.1"/>
    <property type="molecule type" value="Genomic_DNA"/>
</dbReference>
<evidence type="ECO:0000313" key="1">
    <source>
        <dbReference type="EMBL" id="SDZ61980.1"/>
    </source>
</evidence>
<organism evidence="1 2">
    <name type="scientific">Asanoa ishikariensis</name>
    <dbReference type="NCBI Taxonomy" id="137265"/>
    <lineage>
        <taxon>Bacteria</taxon>
        <taxon>Bacillati</taxon>
        <taxon>Actinomycetota</taxon>
        <taxon>Actinomycetes</taxon>
        <taxon>Micromonosporales</taxon>
        <taxon>Micromonosporaceae</taxon>
        <taxon>Asanoa</taxon>
    </lineage>
</organism>
<sequence>MTKVRYGTQRVGPVDVFFRCQCARTRLTGCPRSAAAWAGVGSG</sequence>
<protein>
    <submittedName>
        <fullName evidence="1">Uncharacterized protein</fullName>
    </submittedName>
</protein>
<name>A0A1H3UHQ6_9ACTN</name>
<evidence type="ECO:0000313" key="2">
    <source>
        <dbReference type="Proteomes" id="UP000199632"/>
    </source>
</evidence>
<dbReference type="STRING" id="137265.SAMN05421684_7353"/>
<dbReference type="Proteomes" id="UP000199632">
    <property type="component" value="Unassembled WGS sequence"/>
</dbReference>
<proteinExistence type="predicted"/>
<dbReference type="AlphaFoldDB" id="A0A1H3UHQ6"/>
<keyword evidence="2" id="KW-1185">Reference proteome</keyword>
<reference evidence="2" key="1">
    <citation type="submission" date="2016-10" db="EMBL/GenBank/DDBJ databases">
        <authorList>
            <person name="Varghese N."/>
            <person name="Submissions S."/>
        </authorList>
    </citation>
    <scope>NUCLEOTIDE SEQUENCE [LARGE SCALE GENOMIC DNA]</scope>
    <source>
        <strain evidence="2">DSM 44718</strain>
    </source>
</reference>